<keyword evidence="1" id="KW-0472">Membrane</keyword>
<sequence>MTSRTTELRGRAAVLGRVVLAAGGGYGVAALATTLLSLTLPLPRAEAVTTATLASFAVMVGVVVSVFAARSLARAALGTGGAALVLGAALWLVMGHNPA</sequence>
<feature type="transmembrane region" description="Helical" evidence="1">
    <location>
        <begin position="75"/>
        <end position="94"/>
    </location>
</feature>
<keyword evidence="1" id="KW-1133">Transmembrane helix</keyword>
<evidence type="ECO:0000256" key="1">
    <source>
        <dbReference type="SAM" id="Phobius"/>
    </source>
</evidence>
<dbReference type="EMBL" id="SACP01000016">
    <property type="protein sequence ID" value="RVU16337.1"/>
    <property type="molecule type" value="Genomic_DNA"/>
</dbReference>
<dbReference type="Proteomes" id="UP000286997">
    <property type="component" value="Unassembled WGS sequence"/>
</dbReference>
<protein>
    <submittedName>
        <fullName evidence="2">Iron transporter</fullName>
    </submittedName>
</protein>
<name>A0A3S2VSR2_9HYPH</name>
<comment type="caution">
    <text evidence="2">The sequence shown here is derived from an EMBL/GenBank/DDBJ whole genome shotgun (WGS) entry which is preliminary data.</text>
</comment>
<evidence type="ECO:0000313" key="3">
    <source>
        <dbReference type="Proteomes" id="UP000286997"/>
    </source>
</evidence>
<feature type="transmembrane region" description="Helical" evidence="1">
    <location>
        <begin position="12"/>
        <end position="36"/>
    </location>
</feature>
<dbReference type="AlphaFoldDB" id="A0A3S2VSR2"/>
<feature type="transmembrane region" description="Helical" evidence="1">
    <location>
        <begin position="48"/>
        <end position="68"/>
    </location>
</feature>
<reference evidence="2 3" key="1">
    <citation type="submission" date="2019-01" db="EMBL/GenBank/DDBJ databases">
        <authorList>
            <person name="Chen W.-M."/>
        </authorList>
    </citation>
    <scope>NUCLEOTIDE SEQUENCE [LARGE SCALE GENOMIC DNA]</scope>
    <source>
        <strain evidence="2 3">TER-1</strain>
    </source>
</reference>
<accession>A0A3S2VSR2</accession>
<proteinExistence type="predicted"/>
<keyword evidence="1" id="KW-0812">Transmembrane</keyword>
<gene>
    <name evidence="2" type="ORF">EOE48_16730</name>
</gene>
<organism evidence="2 3">
    <name type="scientific">Methylobacterium oryzihabitans</name>
    <dbReference type="NCBI Taxonomy" id="2499852"/>
    <lineage>
        <taxon>Bacteria</taxon>
        <taxon>Pseudomonadati</taxon>
        <taxon>Pseudomonadota</taxon>
        <taxon>Alphaproteobacteria</taxon>
        <taxon>Hyphomicrobiales</taxon>
        <taxon>Methylobacteriaceae</taxon>
        <taxon>Methylobacterium</taxon>
    </lineage>
</organism>
<evidence type="ECO:0000313" key="2">
    <source>
        <dbReference type="EMBL" id="RVU16337.1"/>
    </source>
</evidence>
<dbReference type="RefSeq" id="WP_127731162.1">
    <property type="nucleotide sequence ID" value="NZ_SACP01000016.1"/>
</dbReference>
<keyword evidence="3" id="KW-1185">Reference proteome</keyword>